<evidence type="ECO:0000313" key="6">
    <source>
        <dbReference type="EMBL" id="PJJ27168.1"/>
    </source>
</evidence>
<evidence type="ECO:0000313" key="7">
    <source>
        <dbReference type="Proteomes" id="UP000231092"/>
    </source>
</evidence>
<sequence length="690" mass="80035">MIELSINNLTKFYGANKIFETICFEVKTGERIGLIGKNGCGKTTIMKIIMGRFKESNLNLQGWFEDTGQVQDGEASYGEEVSEDYQAGEVNLRKGIKVGYLNQIPVYSEDTKAIDVIRMAFQKVFDLKRRLSELEGVFQTSSGEKLEKALLSYGRLTEEYEIAGGYELETKINKITEGLKINDILKQLPFQSLSGGEKTRVILAKILLEEPDILLLDEPTNHLDLETTEWLEGFLKDYKGSVLIISHDRYFLDNVAMKIVELEFSRANIYMGNYSYYVLEKERRFLIDYRNYINQQKKIEQMEKQIERYRIWGNMRDSETMFKRAKELEKRLEKIEVLDKPVLEGRKVRLNQDSTNRSGKMVLETKHLSKSFGDTVLLKDIDMKVYYQDSACIIGKNGCGKSTLLKLILGELKPDYGTVKIGAQVKIGYLPQQVVFEDENQTILEYFSGLHNITYEAARNQLARVLFFKDDVHKKIRFLSGGEKSRLRLCSLTFEKVNFMILDEPTNHLDIDSREVLEETLTAFEGTLLFVSHDRYFINKVAGKIMSFENNHLITYPGDYTYYQEELQKAGKFEDQSNEKARGLSNLLKVYEDDKPYNKEQPQKPYEKRPSIGVEVNQYSRTDNKSRKLNTQKSDILVNEIEAIEAALKALEQEINNNNSNFEYLQELFLKKETMEKELDFAYDKWENCQ</sequence>
<dbReference type="Proteomes" id="UP000231092">
    <property type="component" value="Unassembled WGS sequence"/>
</dbReference>
<feature type="coiled-coil region" evidence="4">
    <location>
        <begin position="634"/>
        <end position="685"/>
    </location>
</feature>
<protein>
    <submittedName>
        <fullName evidence="6">ATPase subunit of ABC transporter with duplicated ATPase domains</fullName>
    </submittedName>
</protein>
<evidence type="ECO:0000256" key="3">
    <source>
        <dbReference type="ARBA" id="ARBA00022840"/>
    </source>
</evidence>
<dbReference type="RefSeq" id="WP_100303832.1">
    <property type="nucleotide sequence ID" value="NZ_PGET01000001.1"/>
</dbReference>
<evidence type="ECO:0000259" key="5">
    <source>
        <dbReference type="PROSITE" id="PS50893"/>
    </source>
</evidence>
<dbReference type="FunFam" id="3.40.50.300:FF:000011">
    <property type="entry name" value="Putative ABC transporter ATP-binding component"/>
    <property type="match status" value="1"/>
</dbReference>
<accession>A0A2M8Z130</accession>
<name>A0A2M8Z130_9FIRM</name>
<dbReference type="PROSITE" id="PS50893">
    <property type="entry name" value="ABC_TRANSPORTER_2"/>
    <property type="match status" value="2"/>
</dbReference>
<dbReference type="EMBL" id="PGET01000001">
    <property type="protein sequence ID" value="PJJ27168.1"/>
    <property type="molecule type" value="Genomic_DNA"/>
</dbReference>
<dbReference type="GO" id="GO:0005524">
    <property type="term" value="F:ATP binding"/>
    <property type="evidence" value="ECO:0007669"/>
    <property type="project" value="UniProtKB-KW"/>
</dbReference>
<dbReference type="PANTHER" id="PTHR42855">
    <property type="entry name" value="ABC TRANSPORTER ATP-BINDING SUBUNIT"/>
    <property type="match status" value="1"/>
</dbReference>
<dbReference type="NCBIfam" id="NF000355">
    <property type="entry name" value="ribo_prot_ABC_F"/>
    <property type="match status" value="1"/>
</dbReference>
<dbReference type="Gene3D" id="3.40.50.300">
    <property type="entry name" value="P-loop containing nucleotide triphosphate hydrolases"/>
    <property type="match status" value="2"/>
</dbReference>
<dbReference type="Pfam" id="PF00005">
    <property type="entry name" value="ABC_tran"/>
    <property type="match status" value="2"/>
</dbReference>
<dbReference type="SMART" id="SM00382">
    <property type="entry name" value="AAA"/>
    <property type="match status" value="2"/>
</dbReference>
<evidence type="ECO:0000256" key="2">
    <source>
        <dbReference type="ARBA" id="ARBA00022741"/>
    </source>
</evidence>
<dbReference type="OrthoDB" id="9801441at2"/>
<feature type="domain" description="ABC transporter" evidence="5">
    <location>
        <begin position="4"/>
        <end position="315"/>
    </location>
</feature>
<dbReference type="InterPro" id="IPR027417">
    <property type="entry name" value="P-loop_NTPase"/>
</dbReference>
<organism evidence="6 7">
    <name type="scientific">[Clostridium] celerecrescens 18A</name>
    <dbReference type="NCBI Taxonomy" id="1286362"/>
    <lineage>
        <taxon>Bacteria</taxon>
        <taxon>Bacillati</taxon>
        <taxon>Bacillota</taxon>
        <taxon>Clostridia</taxon>
        <taxon>Lachnospirales</taxon>
        <taxon>Lachnospiraceae</taxon>
        <taxon>Lacrimispora</taxon>
    </lineage>
</organism>
<dbReference type="InterPro" id="IPR003593">
    <property type="entry name" value="AAA+_ATPase"/>
</dbReference>
<dbReference type="InterPro" id="IPR017871">
    <property type="entry name" value="ABC_transporter-like_CS"/>
</dbReference>
<dbReference type="InterPro" id="IPR051309">
    <property type="entry name" value="ABCF_ATPase"/>
</dbReference>
<dbReference type="GO" id="GO:0003676">
    <property type="term" value="F:nucleic acid binding"/>
    <property type="evidence" value="ECO:0007669"/>
    <property type="project" value="UniProtKB-ARBA"/>
</dbReference>
<gene>
    <name evidence="6" type="ORF">H171_0623</name>
</gene>
<evidence type="ECO:0000256" key="1">
    <source>
        <dbReference type="ARBA" id="ARBA00022737"/>
    </source>
</evidence>
<keyword evidence="2" id="KW-0547">Nucleotide-binding</keyword>
<keyword evidence="3" id="KW-0067">ATP-binding</keyword>
<dbReference type="SUPFAM" id="SSF52540">
    <property type="entry name" value="P-loop containing nucleoside triphosphate hydrolases"/>
    <property type="match status" value="2"/>
</dbReference>
<comment type="caution">
    <text evidence="6">The sequence shown here is derived from an EMBL/GenBank/DDBJ whole genome shotgun (WGS) entry which is preliminary data.</text>
</comment>
<keyword evidence="4" id="KW-0175">Coiled coil</keyword>
<reference evidence="6 7" key="1">
    <citation type="submission" date="2017-11" db="EMBL/GenBank/DDBJ databases">
        <title>Understudied soil microbes with underappreciated capabilities: Untangling the Clostridium saccharolyticum group.</title>
        <authorList>
            <person name="Leschine S."/>
        </authorList>
    </citation>
    <scope>NUCLEOTIDE SEQUENCE [LARGE SCALE GENOMIC DNA]</scope>
    <source>
        <strain evidence="6 7">18A</strain>
    </source>
</reference>
<dbReference type="PROSITE" id="PS00211">
    <property type="entry name" value="ABC_TRANSPORTER_1"/>
    <property type="match status" value="2"/>
</dbReference>
<dbReference type="FunFam" id="3.40.50.300:FF:000309">
    <property type="entry name" value="ABC transporter ATP-binding protein"/>
    <property type="match status" value="1"/>
</dbReference>
<proteinExistence type="predicted"/>
<dbReference type="Pfam" id="PF12848">
    <property type="entry name" value="ABC_tran_Xtn"/>
    <property type="match status" value="1"/>
</dbReference>
<dbReference type="AlphaFoldDB" id="A0A2M8Z130"/>
<dbReference type="InterPro" id="IPR032781">
    <property type="entry name" value="ABC_tran_Xtn"/>
</dbReference>
<feature type="domain" description="ABC transporter" evidence="5">
    <location>
        <begin position="363"/>
        <end position="575"/>
    </location>
</feature>
<dbReference type="InterPro" id="IPR003439">
    <property type="entry name" value="ABC_transporter-like_ATP-bd"/>
</dbReference>
<keyword evidence="1" id="KW-0677">Repeat</keyword>
<dbReference type="CDD" id="cd03221">
    <property type="entry name" value="ABCF_EF-3"/>
    <property type="match status" value="2"/>
</dbReference>
<dbReference type="GO" id="GO:0016887">
    <property type="term" value="F:ATP hydrolysis activity"/>
    <property type="evidence" value="ECO:0007669"/>
    <property type="project" value="InterPro"/>
</dbReference>
<dbReference type="PANTHER" id="PTHR42855:SF2">
    <property type="entry name" value="DRUG RESISTANCE ABC TRANSPORTER,ATP-BINDING PROTEIN"/>
    <property type="match status" value="1"/>
</dbReference>
<evidence type="ECO:0000256" key="4">
    <source>
        <dbReference type="SAM" id="Coils"/>
    </source>
</evidence>